<dbReference type="SUPFAM" id="SSF52821">
    <property type="entry name" value="Rhodanese/Cell cycle control phosphatase"/>
    <property type="match status" value="1"/>
</dbReference>
<organism evidence="3 4">
    <name type="scientific">Dietzia aerolata</name>
    <dbReference type="NCBI Taxonomy" id="595984"/>
    <lineage>
        <taxon>Bacteria</taxon>
        <taxon>Bacillati</taxon>
        <taxon>Actinomycetota</taxon>
        <taxon>Actinomycetes</taxon>
        <taxon>Mycobacteriales</taxon>
        <taxon>Dietziaceae</taxon>
        <taxon>Dietzia</taxon>
    </lineage>
</organism>
<evidence type="ECO:0000313" key="3">
    <source>
        <dbReference type="EMBL" id="MFB9260848.1"/>
    </source>
</evidence>
<gene>
    <name evidence="3" type="ORF">ACFFVD_13665</name>
</gene>
<name>A0ABV5JT34_9ACTN</name>
<dbReference type="InterPro" id="IPR036873">
    <property type="entry name" value="Rhodanese-like_dom_sf"/>
</dbReference>
<dbReference type="EMBL" id="JBHMDY010000008">
    <property type="protein sequence ID" value="MFB9260848.1"/>
    <property type="molecule type" value="Genomic_DNA"/>
</dbReference>
<dbReference type="PROSITE" id="PS50206">
    <property type="entry name" value="RHODANESE_3"/>
    <property type="match status" value="1"/>
</dbReference>
<dbReference type="Gene3D" id="3.40.250.10">
    <property type="entry name" value="Rhodanese-like domain"/>
    <property type="match status" value="1"/>
</dbReference>
<accession>A0ABV5JT34</accession>
<dbReference type="InterPro" id="IPR001763">
    <property type="entry name" value="Rhodanese-like_dom"/>
</dbReference>
<feature type="domain" description="Rhodanese" evidence="2">
    <location>
        <begin position="63"/>
        <end position="155"/>
    </location>
</feature>
<evidence type="ECO:0000256" key="1">
    <source>
        <dbReference type="SAM" id="MobiDB-lite"/>
    </source>
</evidence>
<proteinExistence type="predicted"/>
<dbReference type="Pfam" id="PF00581">
    <property type="entry name" value="Rhodanese"/>
    <property type="match status" value="1"/>
</dbReference>
<dbReference type="RefSeq" id="WP_241730052.1">
    <property type="nucleotide sequence ID" value="NZ_JAALDM010000143.1"/>
</dbReference>
<protein>
    <submittedName>
        <fullName evidence="3">Rhodanese-like domain-containing protein</fullName>
    </submittedName>
</protein>
<comment type="caution">
    <text evidence="3">The sequence shown here is derived from an EMBL/GenBank/DDBJ whole genome shotgun (WGS) entry which is preliminary data.</text>
</comment>
<sequence>MNARRMPSAGPAASTRAQQWCPRPANPRIDTTAAPRQENTMTIAFTTTTYTTTVTADAYVDAVRAGALVVDIRSRVQRERQGVLAGAIAVEARPVVDLLDPTSPAPLAAVAEGRPVLLVSDDGLDAELFALELASRGVHGVRAVDGGHDALRAARALGLLTGAEHLLRERSAISAH</sequence>
<dbReference type="Proteomes" id="UP001589700">
    <property type="component" value="Unassembled WGS sequence"/>
</dbReference>
<reference evidence="3 4" key="1">
    <citation type="submission" date="2024-09" db="EMBL/GenBank/DDBJ databases">
        <authorList>
            <person name="Sun Q."/>
            <person name="Mori K."/>
        </authorList>
    </citation>
    <scope>NUCLEOTIDE SEQUENCE [LARGE SCALE GENOMIC DNA]</scope>
    <source>
        <strain evidence="3 4">CCM 7659</strain>
    </source>
</reference>
<feature type="region of interest" description="Disordered" evidence="1">
    <location>
        <begin position="1"/>
        <end position="31"/>
    </location>
</feature>
<evidence type="ECO:0000259" key="2">
    <source>
        <dbReference type="PROSITE" id="PS50206"/>
    </source>
</evidence>
<keyword evidence="4" id="KW-1185">Reference proteome</keyword>
<evidence type="ECO:0000313" key="4">
    <source>
        <dbReference type="Proteomes" id="UP001589700"/>
    </source>
</evidence>